<dbReference type="Gene3D" id="2.115.10.20">
    <property type="entry name" value="Glycosyl hydrolase domain, family 43"/>
    <property type="match status" value="1"/>
</dbReference>
<comment type="caution">
    <text evidence="4">The sequence shown here is derived from an EMBL/GenBank/DDBJ whole genome shotgun (WGS) entry which is preliminary data.</text>
</comment>
<dbReference type="Proteomes" id="UP000597444">
    <property type="component" value="Unassembled WGS sequence"/>
</dbReference>
<keyword evidence="1" id="KW-0328">Glycosyltransferase</keyword>
<protein>
    <submittedName>
        <fullName evidence="4">Glycosidase</fullName>
    </submittedName>
</protein>
<dbReference type="CDD" id="cd18612">
    <property type="entry name" value="GH130_Lin0857-like"/>
    <property type="match status" value="1"/>
</dbReference>
<dbReference type="Pfam" id="PF04041">
    <property type="entry name" value="Glyco_hydro_130"/>
    <property type="match status" value="1"/>
</dbReference>
<dbReference type="PANTHER" id="PTHR34106:SF5">
    <property type="entry name" value="GLYCOSIDASE"/>
    <property type="match status" value="1"/>
</dbReference>
<dbReference type="PANTHER" id="PTHR34106">
    <property type="entry name" value="GLYCOSIDASE"/>
    <property type="match status" value="1"/>
</dbReference>
<keyword evidence="2" id="KW-0808">Transferase</keyword>
<dbReference type="EMBL" id="BNJK01000001">
    <property type="protein sequence ID" value="GHO95393.1"/>
    <property type="molecule type" value="Genomic_DNA"/>
</dbReference>
<organism evidence="4 5">
    <name type="scientific">Reticulibacter mediterranei</name>
    <dbReference type="NCBI Taxonomy" id="2778369"/>
    <lineage>
        <taxon>Bacteria</taxon>
        <taxon>Bacillati</taxon>
        <taxon>Chloroflexota</taxon>
        <taxon>Ktedonobacteria</taxon>
        <taxon>Ktedonobacterales</taxon>
        <taxon>Reticulibacteraceae</taxon>
        <taxon>Reticulibacter</taxon>
    </lineage>
</organism>
<dbReference type="AlphaFoldDB" id="A0A8J3N4E1"/>
<evidence type="ECO:0000313" key="4">
    <source>
        <dbReference type="EMBL" id="GHO95393.1"/>
    </source>
</evidence>
<gene>
    <name evidence="4" type="ORF">KSF_054410</name>
</gene>
<evidence type="ECO:0000256" key="3">
    <source>
        <dbReference type="ARBA" id="ARBA00024356"/>
    </source>
</evidence>
<dbReference type="PIRSF" id="PIRSF016202">
    <property type="entry name" value="PH1107"/>
    <property type="match status" value="1"/>
</dbReference>
<sequence length="353" mass="39305">MIDTIQRYVQNPLLLPEHIRPSMDGLVVECVLNPGAFRFAGKIGLLLRVAERPVQDEASVKTVVIDPAAPGGQRILAFQKDDPDLVSLEEDSRGFVYRGQPYLTTLSHLRLAWSEDGLNFRIDPTPTLLGQGELEAFGIEDCRVTEIDGTYYLTYTAVSVHGFGVGLISTTDWEHFTRHSMILPPNNKDCALFPRKIGEHYFALHRPTMEGVGRNQIWLAQSPDLLHWGQHRPLIKTRSGMWDSARVGAGDAPIWTEAGWLEIYHGADENNRYCLGALLLDPNDPSKVLARSGRPIMEPIMEYEKVGFFGSVVFTNGTVVEGDRVLMYYGASDQVVCGATLSLREILASLHTL</sequence>
<keyword evidence="5" id="KW-1185">Reference proteome</keyword>
<dbReference type="InterPro" id="IPR007184">
    <property type="entry name" value="Mannoside_phosphorylase"/>
</dbReference>
<reference evidence="4" key="1">
    <citation type="submission" date="2020-10" db="EMBL/GenBank/DDBJ databases">
        <title>Taxonomic study of unclassified bacteria belonging to the class Ktedonobacteria.</title>
        <authorList>
            <person name="Yabe S."/>
            <person name="Wang C.M."/>
            <person name="Zheng Y."/>
            <person name="Sakai Y."/>
            <person name="Cavaletti L."/>
            <person name="Monciardini P."/>
            <person name="Donadio S."/>
        </authorList>
    </citation>
    <scope>NUCLEOTIDE SEQUENCE</scope>
    <source>
        <strain evidence="4">ID150040</strain>
    </source>
</reference>
<evidence type="ECO:0000256" key="2">
    <source>
        <dbReference type="ARBA" id="ARBA00022679"/>
    </source>
</evidence>
<dbReference type="GO" id="GO:0016757">
    <property type="term" value="F:glycosyltransferase activity"/>
    <property type="evidence" value="ECO:0007669"/>
    <property type="project" value="UniProtKB-KW"/>
</dbReference>
<evidence type="ECO:0000256" key="1">
    <source>
        <dbReference type="ARBA" id="ARBA00022676"/>
    </source>
</evidence>
<keyword evidence="4" id="KW-0378">Hydrolase</keyword>
<accession>A0A8J3N4E1</accession>
<dbReference type="SUPFAM" id="SSF75005">
    <property type="entry name" value="Arabinanase/levansucrase/invertase"/>
    <property type="match status" value="1"/>
</dbReference>
<proteinExistence type="inferred from homology"/>
<comment type="similarity">
    <text evidence="3">Belongs to the glycosyl hydrolase 130 family.</text>
</comment>
<keyword evidence="4" id="KW-0326">Glycosidase</keyword>
<dbReference type="InterPro" id="IPR023296">
    <property type="entry name" value="Glyco_hydro_beta-prop_sf"/>
</dbReference>
<name>A0A8J3N4E1_9CHLR</name>
<dbReference type="GO" id="GO:0016798">
    <property type="term" value="F:hydrolase activity, acting on glycosyl bonds"/>
    <property type="evidence" value="ECO:0007669"/>
    <property type="project" value="UniProtKB-KW"/>
</dbReference>
<evidence type="ECO:0000313" key="5">
    <source>
        <dbReference type="Proteomes" id="UP000597444"/>
    </source>
</evidence>